<feature type="region of interest" description="Disordered" evidence="7">
    <location>
        <begin position="477"/>
        <end position="523"/>
    </location>
</feature>
<dbReference type="InterPro" id="IPR013783">
    <property type="entry name" value="Ig-like_fold"/>
</dbReference>
<dbReference type="Gene3D" id="2.60.40.10">
    <property type="entry name" value="Immunoglobulins"/>
    <property type="match status" value="1"/>
</dbReference>
<proteinExistence type="predicted"/>
<reference evidence="11" key="1">
    <citation type="journal article" date="2019" name="Int. J. Syst. Evol. Microbiol.">
        <title>The Global Catalogue of Microorganisms (GCM) 10K type strain sequencing project: providing services to taxonomists for standard genome sequencing and annotation.</title>
        <authorList>
            <consortium name="The Broad Institute Genomics Platform"/>
            <consortium name="The Broad Institute Genome Sequencing Center for Infectious Disease"/>
            <person name="Wu L."/>
            <person name="Ma J."/>
        </authorList>
    </citation>
    <scope>NUCLEOTIDE SEQUENCE [LARGE SCALE GENOMIC DNA]</scope>
    <source>
        <strain evidence="11">CGMCC 1.10188</strain>
    </source>
</reference>
<feature type="transmembrane region" description="Helical" evidence="8">
    <location>
        <begin position="96"/>
        <end position="114"/>
    </location>
</feature>
<dbReference type="PROSITE" id="PS51379">
    <property type="entry name" value="4FE4S_FER_2"/>
    <property type="match status" value="2"/>
</dbReference>
<feature type="compositionally biased region" description="Basic and acidic residues" evidence="7">
    <location>
        <begin position="486"/>
        <end position="512"/>
    </location>
</feature>
<dbReference type="Pfam" id="PF13746">
    <property type="entry name" value="Fer4_18"/>
    <property type="match status" value="2"/>
</dbReference>
<evidence type="ECO:0000256" key="3">
    <source>
        <dbReference type="ARBA" id="ARBA00022723"/>
    </source>
</evidence>
<keyword evidence="3" id="KW-0479">Metal-binding</keyword>
<evidence type="ECO:0000256" key="4">
    <source>
        <dbReference type="ARBA" id="ARBA00022982"/>
    </source>
</evidence>
<evidence type="ECO:0000256" key="7">
    <source>
        <dbReference type="SAM" id="MobiDB-lite"/>
    </source>
</evidence>
<evidence type="ECO:0000313" key="10">
    <source>
        <dbReference type="EMBL" id="GGB49048.1"/>
    </source>
</evidence>
<keyword evidence="8" id="KW-0812">Transmembrane</keyword>
<keyword evidence="8" id="KW-0472">Membrane</keyword>
<sequence length="546" mass="58378">MTATSDHGVSPGIAGTHAPKAAAARRRNRRRHLPQPVRGHFRRLKTRLILGFLAIFFLVPFLRWDRGPGLPDQAVLFDLPGRRLFVFGLEFWPQDLPIAVGLMVAGAFGLFYATSLSGRVWCGFACPQTVWTDIFGGIGRLAHRLARGHQARVRPITLALSAIVAVATGIGFTAWFVDAPSLAGRLLSGDLPGAAYGTILVIAGFTYVLGAHAQERVCLHMCPWPRFQSALLDRDSLVVTYRAARGEPRARKRVALRPDLLATPAAAATAPMAQVTAFAVAADGRVGLAPDAVAGRGDCVDCGRCVQVCPTGIDIRDGLQMGCIGCGLCIDACDEVMTRIDRPTGLIRFDAEQADPAPMAPPARIGLFQPKAMVFGAAMVAALLAVTIGVTRMTAVQIDVEPQSTPRYVLLSDGSVRNDYVVRLSHRLPRLDAVTASVDGMPAAELRFAAGDGADAALMMVSGQRSAANRLLITRPPLRGQPAHAGELHEQPAHAGELHEQPAHAGELHEQPAHAGGPRPVTLVFNDTETGAELARVDTRFWEPEP</sequence>
<dbReference type="PANTHER" id="PTHR30176">
    <property type="entry name" value="FERREDOXIN-TYPE PROTEIN NAPH"/>
    <property type="match status" value="1"/>
</dbReference>
<feature type="transmembrane region" description="Helical" evidence="8">
    <location>
        <begin position="193"/>
        <end position="211"/>
    </location>
</feature>
<gene>
    <name evidence="10" type="primary">fixG</name>
    <name evidence="10" type="ORF">GCM10011505_32640</name>
</gene>
<dbReference type="InterPro" id="IPR017900">
    <property type="entry name" value="4Fe4S_Fe_S_CS"/>
</dbReference>
<evidence type="ECO:0000259" key="9">
    <source>
        <dbReference type="PROSITE" id="PS51379"/>
    </source>
</evidence>
<dbReference type="RefSeq" id="WP_188579767.1">
    <property type="nucleotide sequence ID" value="NZ_BMDZ01000041.1"/>
</dbReference>
<feature type="transmembrane region" description="Helical" evidence="8">
    <location>
        <begin position="48"/>
        <end position="64"/>
    </location>
</feature>
<keyword evidence="6" id="KW-0411">Iron-sulfur</keyword>
<evidence type="ECO:0000256" key="2">
    <source>
        <dbReference type="ARBA" id="ARBA00022485"/>
    </source>
</evidence>
<dbReference type="PANTHER" id="PTHR30176:SF3">
    <property type="entry name" value="FERREDOXIN-TYPE PROTEIN NAPH"/>
    <property type="match status" value="1"/>
</dbReference>
<evidence type="ECO:0000256" key="6">
    <source>
        <dbReference type="ARBA" id="ARBA00023014"/>
    </source>
</evidence>
<dbReference type="Proteomes" id="UP000603352">
    <property type="component" value="Unassembled WGS sequence"/>
</dbReference>
<evidence type="ECO:0000256" key="8">
    <source>
        <dbReference type="SAM" id="Phobius"/>
    </source>
</evidence>
<evidence type="ECO:0000313" key="11">
    <source>
        <dbReference type="Proteomes" id="UP000603352"/>
    </source>
</evidence>
<accession>A0ABQ1IP80</accession>
<dbReference type="PROSITE" id="PS00198">
    <property type="entry name" value="4FE4S_FER_1"/>
    <property type="match status" value="1"/>
</dbReference>
<evidence type="ECO:0000256" key="1">
    <source>
        <dbReference type="ARBA" id="ARBA00022448"/>
    </source>
</evidence>
<keyword evidence="5" id="KW-0408">Iron</keyword>
<feature type="region of interest" description="Disordered" evidence="7">
    <location>
        <begin position="1"/>
        <end position="29"/>
    </location>
</feature>
<dbReference type="SUPFAM" id="SSF54862">
    <property type="entry name" value="4Fe-4S ferredoxins"/>
    <property type="match status" value="1"/>
</dbReference>
<dbReference type="InterPro" id="IPR051684">
    <property type="entry name" value="Electron_Trans/Redox"/>
</dbReference>
<dbReference type="EMBL" id="BMDZ01000041">
    <property type="protein sequence ID" value="GGB49048.1"/>
    <property type="molecule type" value="Genomic_DNA"/>
</dbReference>
<protein>
    <submittedName>
        <fullName evidence="10">Cytochrome c oxidase accessory protein CcoG</fullName>
    </submittedName>
</protein>
<feature type="transmembrane region" description="Helical" evidence="8">
    <location>
        <begin position="372"/>
        <end position="390"/>
    </location>
</feature>
<comment type="caution">
    <text evidence="10">The sequence shown here is derived from an EMBL/GenBank/DDBJ whole genome shotgun (WGS) entry which is preliminary data.</text>
</comment>
<keyword evidence="1" id="KW-0813">Transport</keyword>
<keyword evidence="11" id="KW-1185">Reference proteome</keyword>
<keyword evidence="4" id="KW-0249">Electron transport</keyword>
<keyword evidence="8" id="KW-1133">Transmembrane helix</keyword>
<dbReference type="InterPro" id="IPR017896">
    <property type="entry name" value="4Fe4S_Fe-S-bd"/>
</dbReference>
<feature type="domain" description="4Fe-4S ferredoxin-type" evidence="9">
    <location>
        <begin position="323"/>
        <end position="343"/>
    </location>
</feature>
<keyword evidence="2" id="KW-0004">4Fe-4S</keyword>
<organism evidence="10 11">
    <name type="scientific">Tistrella bauzanensis</name>
    <dbReference type="NCBI Taxonomy" id="657419"/>
    <lineage>
        <taxon>Bacteria</taxon>
        <taxon>Pseudomonadati</taxon>
        <taxon>Pseudomonadota</taxon>
        <taxon>Alphaproteobacteria</taxon>
        <taxon>Geminicoccales</taxon>
        <taxon>Geminicoccaceae</taxon>
        <taxon>Tistrella</taxon>
    </lineage>
</organism>
<feature type="domain" description="4Fe-4S ferredoxin-type" evidence="9">
    <location>
        <begin position="290"/>
        <end position="318"/>
    </location>
</feature>
<name>A0ABQ1IP80_9PROT</name>
<feature type="transmembrane region" description="Helical" evidence="8">
    <location>
        <begin position="156"/>
        <end position="177"/>
    </location>
</feature>
<dbReference type="Pfam" id="PF12801">
    <property type="entry name" value="Fer4_5"/>
    <property type="match status" value="1"/>
</dbReference>
<evidence type="ECO:0000256" key="5">
    <source>
        <dbReference type="ARBA" id="ARBA00023004"/>
    </source>
</evidence>